<accession>A0A381E4Q7</accession>
<reference evidence="2 3" key="1">
    <citation type="submission" date="2018-06" db="EMBL/GenBank/DDBJ databases">
        <authorList>
            <consortium name="Pathogen Informatics"/>
            <person name="Doyle S."/>
        </authorList>
    </citation>
    <scope>NUCLEOTIDE SEQUENCE [LARGE SCALE GENOMIC DNA]</scope>
    <source>
        <strain evidence="2 3">NCTC13294</strain>
    </source>
</reference>
<evidence type="ECO:0000256" key="1">
    <source>
        <dbReference type="SAM" id="MobiDB-lite"/>
    </source>
</evidence>
<dbReference type="Proteomes" id="UP000254572">
    <property type="component" value="Unassembled WGS sequence"/>
</dbReference>
<evidence type="ECO:0000313" key="2">
    <source>
        <dbReference type="EMBL" id="SUX21343.1"/>
    </source>
</evidence>
<feature type="compositionally biased region" description="Basic and acidic residues" evidence="1">
    <location>
        <begin position="39"/>
        <end position="48"/>
    </location>
</feature>
<gene>
    <name evidence="2" type="ORF">NCTC13294_00971</name>
</gene>
<sequence length="48" mass="5648">MGKLTAEEENNDLQRLNSIFSNKNISLKLRTQQRNPSPHRLDFNRLIP</sequence>
<feature type="region of interest" description="Disordered" evidence="1">
    <location>
        <begin position="27"/>
        <end position="48"/>
    </location>
</feature>
<evidence type="ECO:0000313" key="3">
    <source>
        <dbReference type="Proteomes" id="UP000254572"/>
    </source>
</evidence>
<organism evidence="2 3">
    <name type="scientific">Cardiobacterium valvarum</name>
    <dbReference type="NCBI Taxonomy" id="194702"/>
    <lineage>
        <taxon>Bacteria</taxon>
        <taxon>Pseudomonadati</taxon>
        <taxon>Pseudomonadota</taxon>
        <taxon>Gammaproteobacteria</taxon>
        <taxon>Cardiobacteriales</taxon>
        <taxon>Cardiobacteriaceae</taxon>
        <taxon>Cardiobacterium</taxon>
    </lineage>
</organism>
<dbReference type="AlphaFoldDB" id="A0A381E4Q7"/>
<protein>
    <submittedName>
        <fullName evidence="2">Uncharacterized protein</fullName>
    </submittedName>
</protein>
<feature type="compositionally biased region" description="Polar residues" evidence="1">
    <location>
        <begin position="27"/>
        <end position="36"/>
    </location>
</feature>
<proteinExistence type="predicted"/>
<keyword evidence="3" id="KW-1185">Reference proteome</keyword>
<name>A0A381E4Q7_9GAMM</name>
<dbReference type="EMBL" id="UFUW01000001">
    <property type="protein sequence ID" value="SUX21343.1"/>
    <property type="molecule type" value="Genomic_DNA"/>
</dbReference>
<dbReference type="RefSeq" id="WP_376799498.1">
    <property type="nucleotide sequence ID" value="NZ_JBHLZC010000001.1"/>
</dbReference>